<accession>E6QLS8</accession>
<sequence length="133" mass="14785">MIYTNKLIARGLALDVLRFLKDACERNSNGAYCLNFGKIIPLQKSPSAFLPVNSSLKETSVDIDAYLGGDINALRHLRNSVLDQTGVNIMDGGIPAGMRVRAIVAAHPNWVEAVNDRFNREQKQDYAWTPVIR</sequence>
<comment type="caution">
    <text evidence="1">The sequence shown here is derived from an EMBL/GenBank/DDBJ whole genome shotgun (WGS) entry which is preliminary data.</text>
</comment>
<protein>
    <submittedName>
        <fullName evidence="1">Uncharacterized protein</fullName>
    </submittedName>
</protein>
<dbReference type="EMBL" id="CABQ01000192">
    <property type="protein sequence ID" value="CBI08199.1"/>
    <property type="molecule type" value="Genomic_DNA"/>
</dbReference>
<organism evidence="1">
    <name type="scientific">mine drainage metagenome</name>
    <dbReference type="NCBI Taxonomy" id="410659"/>
    <lineage>
        <taxon>unclassified sequences</taxon>
        <taxon>metagenomes</taxon>
        <taxon>ecological metagenomes</taxon>
    </lineage>
</organism>
<name>E6QLS8_9ZZZZ</name>
<dbReference type="AlphaFoldDB" id="E6QLS8"/>
<gene>
    <name evidence="1" type="ORF">CARN6_1643</name>
</gene>
<reference evidence="1" key="1">
    <citation type="submission" date="2009-10" db="EMBL/GenBank/DDBJ databases">
        <title>Diversity of trophic interactions inside an arsenic-rich microbial ecosystem.</title>
        <authorList>
            <person name="Bertin P.N."/>
            <person name="Heinrich-Salmeron A."/>
            <person name="Pelletier E."/>
            <person name="Goulhen-Chollet F."/>
            <person name="Arsene-Ploetze F."/>
            <person name="Gallien S."/>
            <person name="Calteau A."/>
            <person name="Vallenet D."/>
            <person name="Casiot C."/>
            <person name="Chane-Woon-Ming B."/>
            <person name="Giloteaux L."/>
            <person name="Barakat M."/>
            <person name="Bonnefoy V."/>
            <person name="Bruneel O."/>
            <person name="Chandler M."/>
            <person name="Cleiss J."/>
            <person name="Duran R."/>
            <person name="Elbaz-Poulichet F."/>
            <person name="Fonknechten N."/>
            <person name="Lauga B."/>
            <person name="Mornico D."/>
            <person name="Ortet P."/>
            <person name="Schaeffer C."/>
            <person name="Siguier P."/>
            <person name="Alexander Thil Smith A."/>
            <person name="Van Dorsselaer A."/>
            <person name="Weissenbach J."/>
            <person name="Medigue C."/>
            <person name="Le Paslier D."/>
        </authorList>
    </citation>
    <scope>NUCLEOTIDE SEQUENCE</scope>
</reference>
<proteinExistence type="predicted"/>
<evidence type="ECO:0000313" key="1">
    <source>
        <dbReference type="EMBL" id="CBI08199.1"/>
    </source>
</evidence>